<comment type="caution">
    <text evidence="7">The sequence shown here is derived from an EMBL/GenBank/DDBJ whole genome shotgun (WGS) entry which is preliminary data.</text>
</comment>
<protein>
    <submittedName>
        <fullName evidence="7">Dynamin family protein</fullName>
    </submittedName>
</protein>
<evidence type="ECO:0000256" key="4">
    <source>
        <dbReference type="ARBA" id="ARBA00023134"/>
    </source>
</evidence>
<feature type="domain" description="Dynamin N-terminal" evidence="6">
    <location>
        <begin position="56"/>
        <end position="298"/>
    </location>
</feature>
<gene>
    <name evidence="7" type="ORF">C7B77_06000</name>
</gene>
<accession>A0A2T1GJX7</accession>
<dbReference type="GO" id="GO:0005525">
    <property type="term" value="F:GTP binding"/>
    <property type="evidence" value="ECO:0007669"/>
    <property type="project" value="UniProtKB-KW"/>
</dbReference>
<dbReference type="OrthoDB" id="5477114at2"/>
<keyword evidence="3" id="KW-0378">Hydrolase</keyword>
<keyword evidence="2" id="KW-0547">Nucleotide-binding</keyword>
<keyword evidence="4" id="KW-0342">GTP-binding</keyword>
<evidence type="ECO:0000256" key="3">
    <source>
        <dbReference type="ARBA" id="ARBA00022801"/>
    </source>
</evidence>
<dbReference type="GO" id="GO:0003924">
    <property type="term" value="F:GTPase activity"/>
    <property type="evidence" value="ECO:0007669"/>
    <property type="project" value="InterPro"/>
</dbReference>
<evidence type="ECO:0000313" key="8">
    <source>
        <dbReference type="Proteomes" id="UP000238937"/>
    </source>
</evidence>
<keyword evidence="5" id="KW-0472">Membrane</keyword>
<evidence type="ECO:0000256" key="5">
    <source>
        <dbReference type="ARBA" id="ARBA00023136"/>
    </source>
</evidence>
<keyword evidence="8" id="KW-1185">Reference proteome</keyword>
<dbReference type="InterPro" id="IPR045063">
    <property type="entry name" value="Dynamin_N"/>
</dbReference>
<dbReference type="InterPro" id="IPR027094">
    <property type="entry name" value="Mitofusin_fam"/>
</dbReference>
<dbReference type="EMBL" id="PVWO01000048">
    <property type="protein sequence ID" value="PSB58105.1"/>
    <property type="molecule type" value="Genomic_DNA"/>
</dbReference>
<dbReference type="RefSeq" id="WP_106301516.1">
    <property type="nucleotide sequence ID" value="NZ_PVWO01000048.1"/>
</dbReference>
<dbReference type="SUPFAM" id="SSF52540">
    <property type="entry name" value="P-loop containing nucleoside triphosphate hydrolases"/>
    <property type="match status" value="1"/>
</dbReference>
<comment type="subcellular location">
    <subcellularLocation>
        <location evidence="1">Membrane</location>
    </subcellularLocation>
</comment>
<dbReference type="PANTHER" id="PTHR10465:SF0">
    <property type="entry name" value="SARCALUMENIN"/>
    <property type="match status" value="1"/>
</dbReference>
<dbReference type="Gene3D" id="3.40.50.300">
    <property type="entry name" value="P-loop containing nucleotide triphosphate hydrolases"/>
    <property type="match status" value="1"/>
</dbReference>
<evidence type="ECO:0000256" key="2">
    <source>
        <dbReference type="ARBA" id="ARBA00022741"/>
    </source>
</evidence>
<dbReference type="Proteomes" id="UP000238937">
    <property type="component" value="Unassembled WGS sequence"/>
</dbReference>
<organism evidence="7 8">
    <name type="scientific">Chamaesiphon polymorphus CCALA 037</name>
    <dbReference type="NCBI Taxonomy" id="2107692"/>
    <lineage>
        <taxon>Bacteria</taxon>
        <taxon>Bacillati</taxon>
        <taxon>Cyanobacteriota</taxon>
        <taxon>Cyanophyceae</taxon>
        <taxon>Gomontiellales</taxon>
        <taxon>Chamaesiphonaceae</taxon>
        <taxon>Chamaesiphon</taxon>
    </lineage>
</organism>
<reference evidence="7 8" key="1">
    <citation type="submission" date="2018-03" db="EMBL/GenBank/DDBJ databases">
        <title>The ancient ancestry and fast evolution of plastids.</title>
        <authorList>
            <person name="Moore K.R."/>
            <person name="Magnabosco C."/>
            <person name="Momper L."/>
            <person name="Gold D.A."/>
            <person name="Bosak T."/>
            <person name="Fournier G.P."/>
        </authorList>
    </citation>
    <scope>NUCLEOTIDE SEQUENCE [LARGE SCALE GENOMIC DNA]</scope>
    <source>
        <strain evidence="7 8">CCALA 037</strain>
    </source>
</reference>
<dbReference type="AlphaFoldDB" id="A0A2T1GJX7"/>
<sequence>MTPQHSLNTLPQCQNLQAQVDSVLDLLKQEPTLQARVDTSAVRASLKKAIAPTFEIVFAGAFSAGKSMLINAILERELLYSAEGHATGTECQIAYAEPDRERVVLTFLSEAEVLSQVQLLGKKLGLNLHDPQQANLLLQEQSLMDTLRDSCIAIIQQEGGESKSERAKQASAFKLLIQGFMDNKKYIDKTTNRTLSMEQFDFKNLQEAASYARRGSNSAVLRRVEYYCHHPLLQDGNVLVDTPGIDAPVKRDAELTYTKIENPDTSAVVCVLKPAAAGDMSTEETEMLERIRQNPGVRDRVFYIFNRIDETWYNSQLRQRLDNLIGEQFRDSQRVYKTSGLLGFWGSQLRQTNASDRFGLNSFFAASVTPDGEQTPQFVNEFNRYCSISGKLPTDKFRIDVRSYESATENYLRILGEQGSGLVEQLIKDSGIEEFRTAITRYLMEEKRPLLLVNLADDLQPICISLRRNYLENWHYLKAQPQDATAIKEQEIQLLSKQLKDVGDEFTHHIHAIVNEVVASNTNVAFEADFTKLKAKMVSRLDELLTTFSVSHVHQQAQASHRRNSVVPLIGILSEAFYYLSNGLEDVLVAAVQELVANFFQQLITQIQKQEYYRDLYRLLGNDCDIEQNLKQLETIVSSSLINAARVECDRYVRERPEFFTEGTSSLFQLRQTLQQACRGYDHYNMIEAEPAIRQLLKIDFEEKVRETVMRSFRQVINQSLNNQLLPIANYQSEQILSQYDRARAYLAKALEKEAEEKIRQNQRQLAEVEQRIGVFNQAVEGINSCLEAMQLDRHRLPTLNQSDLLLLPVNDVVESTADLVMVGESN</sequence>
<dbReference type="GO" id="GO:0016020">
    <property type="term" value="C:membrane"/>
    <property type="evidence" value="ECO:0007669"/>
    <property type="project" value="UniProtKB-SubCell"/>
</dbReference>
<evidence type="ECO:0000313" key="7">
    <source>
        <dbReference type="EMBL" id="PSB58105.1"/>
    </source>
</evidence>
<evidence type="ECO:0000256" key="1">
    <source>
        <dbReference type="ARBA" id="ARBA00004370"/>
    </source>
</evidence>
<dbReference type="PANTHER" id="PTHR10465">
    <property type="entry name" value="TRANSMEMBRANE GTPASE FZO1"/>
    <property type="match status" value="1"/>
</dbReference>
<name>A0A2T1GJX7_9CYAN</name>
<dbReference type="InterPro" id="IPR027417">
    <property type="entry name" value="P-loop_NTPase"/>
</dbReference>
<proteinExistence type="predicted"/>
<dbReference type="Pfam" id="PF00350">
    <property type="entry name" value="Dynamin_N"/>
    <property type="match status" value="1"/>
</dbReference>
<evidence type="ECO:0000259" key="6">
    <source>
        <dbReference type="Pfam" id="PF00350"/>
    </source>
</evidence>